<evidence type="ECO:0000256" key="1">
    <source>
        <dbReference type="SAM" id="MobiDB-lite"/>
    </source>
</evidence>
<feature type="region of interest" description="Disordered" evidence="1">
    <location>
        <begin position="1"/>
        <end position="58"/>
    </location>
</feature>
<comment type="caution">
    <text evidence="3">The sequence shown here is derived from an EMBL/GenBank/DDBJ whole genome shotgun (WGS) entry which is preliminary data.</text>
</comment>
<protein>
    <submittedName>
        <fullName evidence="3">Uncharacterized protein</fullName>
    </submittedName>
</protein>
<keyword evidence="2" id="KW-1133">Transmembrane helix</keyword>
<organism evidence="3 4">
    <name type="scientific">Lactobacillus crispatus</name>
    <dbReference type="NCBI Taxonomy" id="47770"/>
    <lineage>
        <taxon>Bacteria</taxon>
        <taxon>Bacillati</taxon>
        <taxon>Bacillota</taxon>
        <taxon>Bacilli</taxon>
        <taxon>Lactobacillales</taxon>
        <taxon>Lactobacillaceae</taxon>
        <taxon>Lactobacillus</taxon>
    </lineage>
</organism>
<name>A0A921FGB7_9LACO</name>
<feature type="compositionally biased region" description="Low complexity" evidence="1">
    <location>
        <begin position="11"/>
        <end position="34"/>
    </location>
</feature>
<gene>
    <name evidence="3" type="ORF">K8V23_01580</name>
</gene>
<dbReference type="EMBL" id="DYXB01000020">
    <property type="protein sequence ID" value="HJF09487.1"/>
    <property type="molecule type" value="Genomic_DNA"/>
</dbReference>
<feature type="transmembrane region" description="Helical" evidence="2">
    <location>
        <begin position="65"/>
        <end position="86"/>
    </location>
</feature>
<evidence type="ECO:0000313" key="4">
    <source>
        <dbReference type="Proteomes" id="UP000784793"/>
    </source>
</evidence>
<feature type="compositionally biased region" description="Polar residues" evidence="1">
    <location>
        <begin position="35"/>
        <end position="58"/>
    </location>
</feature>
<proteinExistence type="predicted"/>
<keyword evidence="2" id="KW-0812">Transmembrane</keyword>
<accession>A0A921FGB7</accession>
<reference evidence="3" key="1">
    <citation type="journal article" date="2021" name="PeerJ">
        <title>Extensive microbial diversity within the chicken gut microbiome revealed by metagenomics and culture.</title>
        <authorList>
            <person name="Gilroy R."/>
            <person name="Ravi A."/>
            <person name="Getino M."/>
            <person name="Pursley I."/>
            <person name="Horton D.L."/>
            <person name="Alikhan N.F."/>
            <person name="Baker D."/>
            <person name="Gharbi K."/>
            <person name="Hall N."/>
            <person name="Watson M."/>
            <person name="Adriaenssens E.M."/>
            <person name="Foster-Nyarko E."/>
            <person name="Jarju S."/>
            <person name="Secka A."/>
            <person name="Antonio M."/>
            <person name="Oren A."/>
            <person name="Chaudhuri R.R."/>
            <person name="La Ragione R."/>
            <person name="Hildebrand F."/>
            <person name="Pallen M.J."/>
        </authorList>
    </citation>
    <scope>NUCLEOTIDE SEQUENCE</scope>
    <source>
        <strain evidence="3">CHK194-22301</strain>
    </source>
</reference>
<sequence length="91" mass="9682">MNDYVVSDKVANSSSTTKTSNASQNANKNSQSQTGIQDKTVSSQGKTATEQQLPQTGIIDNTPQLMFGSSCFLLVIAIMIKLVSMYGDSDA</sequence>
<dbReference type="AlphaFoldDB" id="A0A921FGB7"/>
<evidence type="ECO:0000313" key="3">
    <source>
        <dbReference type="EMBL" id="HJF09487.1"/>
    </source>
</evidence>
<evidence type="ECO:0000256" key="2">
    <source>
        <dbReference type="SAM" id="Phobius"/>
    </source>
</evidence>
<reference evidence="3" key="2">
    <citation type="submission" date="2021-09" db="EMBL/GenBank/DDBJ databases">
        <authorList>
            <person name="Gilroy R."/>
        </authorList>
    </citation>
    <scope>NUCLEOTIDE SEQUENCE</scope>
    <source>
        <strain evidence="3">CHK194-22301</strain>
    </source>
</reference>
<keyword evidence="2" id="KW-0472">Membrane</keyword>
<dbReference type="Proteomes" id="UP000784793">
    <property type="component" value="Unassembled WGS sequence"/>
</dbReference>